<dbReference type="RefSeq" id="WP_322809112.1">
    <property type="nucleotide sequence ID" value="NZ_JAVBVO010000003.1"/>
</dbReference>
<evidence type="ECO:0000313" key="1">
    <source>
        <dbReference type="EMBL" id="MDZ5759227.1"/>
    </source>
</evidence>
<organism evidence="1 2">
    <name type="scientific">Carnobacterium maltaromaticum</name>
    <name type="common">Carnobacterium piscicola</name>
    <dbReference type="NCBI Taxonomy" id="2751"/>
    <lineage>
        <taxon>Bacteria</taxon>
        <taxon>Bacillati</taxon>
        <taxon>Bacillota</taxon>
        <taxon>Bacilli</taxon>
        <taxon>Lactobacillales</taxon>
        <taxon>Carnobacteriaceae</taxon>
        <taxon>Carnobacterium</taxon>
    </lineage>
</organism>
<accession>A0AAW9K753</accession>
<name>A0AAW9K753_CARML</name>
<reference evidence="1" key="1">
    <citation type="submission" date="2023-08" db="EMBL/GenBank/DDBJ databases">
        <title>Genomic characterization of piscicolin 126 produced by Carnobacterium maltaromaticum CM22 strain isolated from salmon (Salmo salar).</title>
        <authorList>
            <person name="Gonzalez-Gragera E."/>
            <person name="Garcia-Lopez J.D."/>
            <person name="Teso-Perez C."/>
            <person name="Gimenez-Hernandez I."/>
            <person name="Peralta-Sanchez J.M."/>
            <person name="Valdivia E."/>
            <person name="Montalban-Lopez M."/>
            <person name="Martin-Platero A.M."/>
            <person name="Banos A."/>
            <person name="Martinez-Bueno M."/>
        </authorList>
    </citation>
    <scope>NUCLEOTIDE SEQUENCE</scope>
    <source>
        <strain evidence="1">CM22</strain>
    </source>
</reference>
<dbReference type="Proteomes" id="UP001290462">
    <property type="component" value="Unassembled WGS sequence"/>
</dbReference>
<proteinExistence type="predicted"/>
<protein>
    <submittedName>
        <fullName evidence="1">Uncharacterized protein</fullName>
    </submittedName>
</protein>
<comment type="caution">
    <text evidence="1">The sequence shown here is derived from an EMBL/GenBank/DDBJ whole genome shotgun (WGS) entry which is preliminary data.</text>
</comment>
<dbReference type="AlphaFoldDB" id="A0AAW9K753"/>
<gene>
    <name evidence="1" type="ORF">RAK27_11200</name>
</gene>
<evidence type="ECO:0000313" key="2">
    <source>
        <dbReference type="Proteomes" id="UP001290462"/>
    </source>
</evidence>
<sequence length="69" mass="8306">MRIEDYWEDTAAYYVSFEGVNNRRIERLIILPAEMEDIEEVRKIVITRFNNVQKVLAIDKWDDTLLLKC</sequence>
<dbReference type="EMBL" id="JAVBVO010000003">
    <property type="protein sequence ID" value="MDZ5759227.1"/>
    <property type="molecule type" value="Genomic_DNA"/>
</dbReference>